<protein>
    <submittedName>
        <fullName evidence="2">Uncharacterized protein</fullName>
    </submittedName>
</protein>
<evidence type="ECO:0000256" key="1">
    <source>
        <dbReference type="SAM" id="MobiDB-lite"/>
    </source>
</evidence>
<proteinExistence type="predicted"/>
<name>A0A4C1WQP4_EUMVA</name>
<keyword evidence="3" id="KW-1185">Reference proteome</keyword>
<organism evidence="2 3">
    <name type="scientific">Eumeta variegata</name>
    <name type="common">Bagworm moth</name>
    <name type="synonym">Eumeta japonica</name>
    <dbReference type="NCBI Taxonomy" id="151549"/>
    <lineage>
        <taxon>Eukaryota</taxon>
        <taxon>Metazoa</taxon>
        <taxon>Ecdysozoa</taxon>
        <taxon>Arthropoda</taxon>
        <taxon>Hexapoda</taxon>
        <taxon>Insecta</taxon>
        <taxon>Pterygota</taxon>
        <taxon>Neoptera</taxon>
        <taxon>Endopterygota</taxon>
        <taxon>Lepidoptera</taxon>
        <taxon>Glossata</taxon>
        <taxon>Ditrysia</taxon>
        <taxon>Tineoidea</taxon>
        <taxon>Psychidae</taxon>
        <taxon>Oiketicinae</taxon>
        <taxon>Eumeta</taxon>
    </lineage>
</organism>
<sequence length="80" mass="8537">MLTAIEEGERGGSLTALRLHAGAGGTRGLTAASHQRVDGQRHPWTLATPEKSPMLCQLLEREQISNGGVEIGLMKGDRTD</sequence>
<gene>
    <name evidence="2" type="ORF">EVAR_79817_1</name>
</gene>
<dbReference type="Proteomes" id="UP000299102">
    <property type="component" value="Unassembled WGS sequence"/>
</dbReference>
<feature type="region of interest" description="Disordered" evidence="1">
    <location>
        <begin position="25"/>
        <end position="47"/>
    </location>
</feature>
<dbReference type="AlphaFoldDB" id="A0A4C1WQP4"/>
<dbReference type="EMBL" id="BGZK01000629">
    <property type="protein sequence ID" value="GBP53601.1"/>
    <property type="molecule type" value="Genomic_DNA"/>
</dbReference>
<reference evidence="2 3" key="1">
    <citation type="journal article" date="2019" name="Commun. Biol.">
        <title>The bagworm genome reveals a unique fibroin gene that provides high tensile strength.</title>
        <authorList>
            <person name="Kono N."/>
            <person name="Nakamura H."/>
            <person name="Ohtoshi R."/>
            <person name="Tomita M."/>
            <person name="Numata K."/>
            <person name="Arakawa K."/>
        </authorList>
    </citation>
    <scope>NUCLEOTIDE SEQUENCE [LARGE SCALE GENOMIC DNA]</scope>
</reference>
<evidence type="ECO:0000313" key="3">
    <source>
        <dbReference type="Proteomes" id="UP000299102"/>
    </source>
</evidence>
<evidence type="ECO:0000313" key="2">
    <source>
        <dbReference type="EMBL" id="GBP53601.1"/>
    </source>
</evidence>
<comment type="caution">
    <text evidence="2">The sequence shown here is derived from an EMBL/GenBank/DDBJ whole genome shotgun (WGS) entry which is preliminary data.</text>
</comment>
<accession>A0A4C1WQP4</accession>